<proteinExistence type="predicted"/>
<accession>A0A8T0IMX7</accession>
<feature type="coiled-coil region" evidence="1">
    <location>
        <begin position="257"/>
        <end position="290"/>
    </location>
</feature>
<comment type="caution">
    <text evidence="3">The sequence shown here is derived from an EMBL/GenBank/DDBJ whole genome shotgun (WGS) entry which is preliminary data.</text>
</comment>
<keyword evidence="1" id="KW-0175">Coiled coil</keyword>
<feature type="compositionally biased region" description="Low complexity" evidence="2">
    <location>
        <begin position="177"/>
        <end position="194"/>
    </location>
</feature>
<name>A0A8T0IMX7_CERPU</name>
<evidence type="ECO:0000313" key="3">
    <source>
        <dbReference type="EMBL" id="KAG0585114.1"/>
    </source>
</evidence>
<feature type="region of interest" description="Disordered" evidence="2">
    <location>
        <begin position="174"/>
        <end position="194"/>
    </location>
</feature>
<sequence length="436" mass="49583">MFRMEFQSLDAVEEDDDLSRSYRSDGGRGKSVWDEKYRHKASPPRIYEGQVGRFGRMQRTFSSNGTLTNGVRLPQVLTRSVSSDAAIPENWVEVDLIDFGSPKAVEEPVTVDQDVLRELVRPFAESVNLTHQPSGKRIDSDVFVTFLEYQPERSRDLLSDRMEYGSFRNIESLQTRSSSMRSNGSTSWSDSSDAEGSSFYAERAHIKNEDKGSPAARAYNRAFNKLMHKKSKPTVPDAKIAKPWEEPLLASHEQMKLQRKLEKEAKLEAKRAAEEAKKEAEIRKRELLKLANPVPESAMRNQKEQYNMRKGIHKLFQLSSGSPREGSVDARESKLVMPKVGMFETCVSPSATDVALSHIRTGARPSLRRDIHFATVESNQRDVEAWTMEEYMAKNARLPEWTARENDEEFGGIEGNQLLNQYFDDDVTDNLDSDSD</sequence>
<feature type="region of interest" description="Disordered" evidence="2">
    <location>
        <begin position="15"/>
        <end position="36"/>
    </location>
</feature>
<evidence type="ECO:0000256" key="1">
    <source>
        <dbReference type="SAM" id="Coils"/>
    </source>
</evidence>
<organism evidence="3 4">
    <name type="scientific">Ceratodon purpureus</name>
    <name type="common">Fire moss</name>
    <name type="synonym">Dicranum purpureum</name>
    <dbReference type="NCBI Taxonomy" id="3225"/>
    <lineage>
        <taxon>Eukaryota</taxon>
        <taxon>Viridiplantae</taxon>
        <taxon>Streptophyta</taxon>
        <taxon>Embryophyta</taxon>
        <taxon>Bryophyta</taxon>
        <taxon>Bryophytina</taxon>
        <taxon>Bryopsida</taxon>
        <taxon>Dicranidae</taxon>
        <taxon>Pseudoditrichales</taxon>
        <taxon>Ditrichaceae</taxon>
        <taxon>Ceratodon</taxon>
    </lineage>
</organism>
<gene>
    <name evidence="3" type="ORF">KC19_3G259500</name>
</gene>
<evidence type="ECO:0000256" key="2">
    <source>
        <dbReference type="SAM" id="MobiDB-lite"/>
    </source>
</evidence>
<dbReference type="AlphaFoldDB" id="A0A8T0IMX7"/>
<keyword evidence="4" id="KW-1185">Reference proteome</keyword>
<dbReference type="OrthoDB" id="10454591at2759"/>
<feature type="compositionally biased region" description="Basic and acidic residues" evidence="2">
    <location>
        <begin position="18"/>
        <end position="36"/>
    </location>
</feature>
<protein>
    <submittedName>
        <fullName evidence="3">Uncharacterized protein</fullName>
    </submittedName>
</protein>
<evidence type="ECO:0000313" key="4">
    <source>
        <dbReference type="Proteomes" id="UP000822688"/>
    </source>
</evidence>
<dbReference type="Proteomes" id="UP000822688">
    <property type="component" value="Chromosome 3"/>
</dbReference>
<dbReference type="EMBL" id="CM026423">
    <property type="protein sequence ID" value="KAG0585114.1"/>
    <property type="molecule type" value="Genomic_DNA"/>
</dbReference>
<reference evidence="3" key="1">
    <citation type="submission" date="2020-06" db="EMBL/GenBank/DDBJ databases">
        <title>WGS assembly of Ceratodon purpureus strain R40.</title>
        <authorList>
            <person name="Carey S.B."/>
            <person name="Jenkins J."/>
            <person name="Shu S."/>
            <person name="Lovell J.T."/>
            <person name="Sreedasyam A."/>
            <person name="Maumus F."/>
            <person name="Tiley G.P."/>
            <person name="Fernandez-Pozo N."/>
            <person name="Barry K."/>
            <person name="Chen C."/>
            <person name="Wang M."/>
            <person name="Lipzen A."/>
            <person name="Daum C."/>
            <person name="Saski C.A."/>
            <person name="Payton A.C."/>
            <person name="Mcbreen J.C."/>
            <person name="Conrad R.E."/>
            <person name="Kollar L.M."/>
            <person name="Olsson S."/>
            <person name="Huttunen S."/>
            <person name="Landis J.B."/>
            <person name="Wickett N.J."/>
            <person name="Johnson M.G."/>
            <person name="Rensing S.A."/>
            <person name="Grimwood J."/>
            <person name="Schmutz J."/>
            <person name="Mcdaniel S.F."/>
        </authorList>
    </citation>
    <scope>NUCLEOTIDE SEQUENCE</scope>
    <source>
        <strain evidence="3">R40</strain>
    </source>
</reference>